<dbReference type="Gene3D" id="3.40.50.11820">
    <property type="match status" value="1"/>
</dbReference>
<dbReference type="RefSeq" id="WP_256197830.1">
    <property type="nucleotide sequence ID" value="NZ_CANTYB010000006.1"/>
</dbReference>
<dbReference type="PANTHER" id="PTHR37316">
    <property type="entry name" value="TEICHOIC ACID GLYCEROL-PHOSPHATE PRIMASE"/>
    <property type="match status" value="1"/>
</dbReference>
<keyword evidence="7" id="KW-1133">Transmembrane helix</keyword>
<dbReference type="InterPro" id="IPR043148">
    <property type="entry name" value="TagF_C"/>
</dbReference>
<sequence length="370" mass="43198">MSLARLVLNMIMGPMYVITLLFPIKSNKIAFISLSSEKLEGDFKIIARKLEEHPEYEVVSVLAKFKRNLPGCFAYFFALLKQLYHINTSHLVLLDSNNYAVSYFKKKQVKVLQVWHASGAIKKFGNDVKRSYPIKNYDYVLACADIWKPYYASAFGVKEEQVIPIGIPRTDRIFSKKRMKKYQKEIEALYPQILGHKVVLYAPTFRGNVMQDYHYEKIDLKAMKQTLGEAYCIIYKLHPLLREASLDEMNDPMIINANDISIKRLFAVSDYLISDYSSVIFEYSVLGKPVLFYTPDLAQYQEEVGMYLDYEAIMPGPICYDEKELSAYILADQFDLKRIKQFRNQFFRYRDGKSTKRVMEFIDEIMQTPL</sequence>
<dbReference type="SUPFAM" id="SSF53756">
    <property type="entry name" value="UDP-Glycosyltransferase/glycogen phosphorylase"/>
    <property type="match status" value="1"/>
</dbReference>
<keyword evidence="9" id="KW-1185">Reference proteome</keyword>
<reference evidence="8 9" key="1">
    <citation type="submission" date="2022-06" db="EMBL/GenBank/DDBJ databases">
        <title>Isolation of gut microbiota from human fecal samples.</title>
        <authorList>
            <person name="Pamer E.G."/>
            <person name="Barat B."/>
            <person name="Waligurski E."/>
            <person name="Medina S."/>
            <person name="Paddock L."/>
            <person name="Mostad J."/>
        </authorList>
    </citation>
    <scope>NUCLEOTIDE SEQUENCE [LARGE SCALE GENOMIC DNA]</scope>
    <source>
        <strain evidence="8 9">DFI.6.1</strain>
    </source>
</reference>
<dbReference type="InterPro" id="IPR051612">
    <property type="entry name" value="Teichoic_Acid_Biosynth"/>
</dbReference>
<dbReference type="PANTHER" id="PTHR37316:SF1">
    <property type="entry name" value="TEICHOIC ACID GLYCEROL-PHOSPHATE PRIMASE"/>
    <property type="match status" value="1"/>
</dbReference>
<keyword evidence="7" id="KW-0812">Transmembrane</keyword>
<name>A0ABT1SLG8_9FIRM</name>
<dbReference type="Proteomes" id="UP001524435">
    <property type="component" value="Unassembled WGS sequence"/>
</dbReference>
<evidence type="ECO:0000256" key="3">
    <source>
        <dbReference type="ARBA" id="ARBA00022475"/>
    </source>
</evidence>
<dbReference type="InterPro" id="IPR043149">
    <property type="entry name" value="TagF_N"/>
</dbReference>
<comment type="subcellular location">
    <subcellularLocation>
        <location evidence="1">Cell membrane</location>
        <topology evidence="1">Peripheral membrane protein</topology>
    </subcellularLocation>
</comment>
<evidence type="ECO:0000313" key="9">
    <source>
        <dbReference type="Proteomes" id="UP001524435"/>
    </source>
</evidence>
<keyword evidence="4" id="KW-0808">Transferase</keyword>
<dbReference type="InterPro" id="IPR007554">
    <property type="entry name" value="Glycerophosphate_synth"/>
</dbReference>
<keyword evidence="3" id="KW-1003">Cell membrane</keyword>
<keyword evidence="5" id="KW-0777">Teichoic acid biosynthesis</keyword>
<evidence type="ECO:0000256" key="6">
    <source>
        <dbReference type="ARBA" id="ARBA00023136"/>
    </source>
</evidence>
<comment type="caution">
    <text evidence="8">The sequence shown here is derived from an EMBL/GenBank/DDBJ whole genome shotgun (WGS) entry which is preliminary data.</text>
</comment>
<dbReference type="EMBL" id="JANGCH010000008">
    <property type="protein sequence ID" value="MCQ5121935.1"/>
    <property type="molecule type" value="Genomic_DNA"/>
</dbReference>
<comment type="similarity">
    <text evidence="2">Belongs to the CDP-glycerol glycerophosphotransferase family.</text>
</comment>
<gene>
    <name evidence="8" type="ORF">NE663_06650</name>
</gene>
<dbReference type="Gene3D" id="3.40.50.12580">
    <property type="match status" value="1"/>
</dbReference>
<dbReference type="Pfam" id="PF04464">
    <property type="entry name" value="Glyphos_transf"/>
    <property type="match status" value="1"/>
</dbReference>
<accession>A0ABT1SLG8</accession>
<proteinExistence type="inferred from homology"/>
<keyword evidence="6 7" id="KW-0472">Membrane</keyword>
<evidence type="ECO:0000256" key="4">
    <source>
        <dbReference type="ARBA" id="ARBA00022679"/>
    </source>
</evidence>
<evidence type="ECO:0000256" key="2">
    <source>
        <dbReference type="ARBA" id="ARBA00010488"/>
    </source>
</evidence>
<evidence type="ECO:0000256" key="1">
    <source>
        <dbReference type="ARBA" id="ARBA00004202"/>
    </source>
</evidence>
<feature type="transmembrane region" description="Helical" evidence="7">
    <location>
        <begin position="6"/>
        <end position="24"/>
    </location>
</feature>
<evidence type="ECO:0000313" key="8">
    <source>
        <dbReference type="EMBL" id="MCQ5121935.1"/>
    </source>
</evidence>
<evidence type="ECO:0000256" key="7">
    <source>
        <dbReference type="SAM" id="Phobius"/>
    </source>
</evidence>
<protein>
    <submittedName>
        <fullName evidence="8">CDP-glycerol glycerophosphotransferase family protein</fullName>
    </submittedName>
</protein>
<evidence type="ECO:0000256" key="5">
    <source>
        <dbReference type="ARBA" id="ARBA00022944"/>
    </source>
</evidence>
<organism evidence="8 9">
    <name type="scientific">Massilicoli timonensis</name>
    <dbReference type="NCBI Taxonomy" id="2015901"/>
    <lineage>
        <taxon>Bacteria</taxon>
        <taxon>Bacillati</taxon>
        <taxon>Bacillota</taxon>
        <taxon>Erysipelotrichia</taxon>
        <taxon>Erysipelotrichales</taxon>
        <taxon>Erysipelotrichaceae</taxon>
        <taxon>Massilicoli</taxon>
    </lineage>
</organism>